<dbReference type="InterPro" id="IPR012454">
    <property type="entry name" value="DUF1659"/>
</dbReference>
<protein>
    <recommendedName>
        <fullName evidence="1">DUF1659 domain-containing protein</fullName>
    </recommendedName>
</protein>
<dbReference type="OrthoDB" id="48766at2"/>
<keyword evidence="3" id="KW-1185">Reference proteome</keyword>
<evidence type="ECO:0000259" key="1">
    <source>
        <dbReference type="Pfam" id="PF07872"/>
    </source>
</evidence>
<proteinExistence type="predicted"/>
<comment type="caution">
    <text evidence="2">The sequence shown here is derived from an EMBL/GenBank/DDBJ whole genome shotgun (WGS) entry which is preliminary data.</text>
</comment>
<accession>A0A1E7DU84</accession>
<name>A0A1E7DU84_9BACI</name>
<feature type="domain" description="DUF1659" evidence="1">
    <location>
        <begin position="2"/>
        <end position="71"/>
    </location>
</feature>
<dbReference type="EMBL" id="MAMP01000001">
    <property type="protein sequence ID" value="OES46631.1"/>
    <property type="molecule type" value="Genomic_DNA"/>
</dbReference>
<dbReference type="Pfam" id="PF07872">
    <property type="entry name" value="DUF1659"/>
    <property type="match status" value="1"/>
</dbReference>
<evidence type="ECO:0000313" key="2">
    <source>
        <dbReference type="EMBL" id="OES46631.1"/>
    </source>
</evidence>
<dbReference type="RefSeq" id="WP_069936794.1">
    <property type="nucleotide sequence ID" value="NZ_MAMP01000001.1"/>
</dbReference>
<dbReference type="Proteomes" id="UP000095658">
    <property type="component" value="Unassembled WGS sequence"/>
</dbReference>
<dbReference type="AlphaFoldDB" id="A0A1E7DU84"/>
<reference evidence="2 3" key="1">
    <citation type="submission" date="2016-06" db="EMBL/GenBank/DDBJ databases">
        <title>Domibacillus iocasae genome sequencing.</title>
        <authorList>
            <person name="Verma A."/>
            <person name="Pal Y."/>
            <person name="Ojha A.K."/>
            <person name="Krishnamurthi S."/>
        </authorList>
    </citation>
    <scope>NUCLEOTIDE SEQUENCE [LARGE SCALE GENOMIC DNA]</scope>
    <source>
        <strain evidence="2 3">DSM 29979</strain>
    </source>
</reference>
<evidence type="ECO:0000313" key="3">
    <source>
        <dbReference type="Proteomes" id="UP000095658"/>
    </source>
</evidence>
<organism evidence="2 3">
    <name type="scientific">Domibacillus iocasae</name>
    <dbReference type="NCBI Taxonomy" id="1714016"/>
    <lineage>
        <taxon>Bacteria</taxon>
        <taxon>Bacillati</taxon>
        <taxon>Bacillota</taxon>
        <taxon>Bacilli</taxon>
        <taxon>Bacillales</taxon>
        <taxon>Bacillaceae</taxon>
        <taxon>Domibacillus</taxon>
    </lineage>
</organism>
<gene>
    <name evidence="2" type="ORF">BA724_00805</name>
</gene>
<dbReference type="STRING" id="1714016.BA724_00805"/>
<sequence length="72" mass="7661">MAQATLMKSSLRLVFDHGVDEKGKQIFKTKSYSNVKSAATPDQFSAAAAAIATLSSIPLASIERNDTSTIND</sequence>